<keyword evidence="1" id="KW-0812">Transmembrane</keyword>
<dbReference type="Proteomes" id="UP000831768">
    <property type="component" value="Chromosome"/>
</dbReference>
<evidence type="ECO:0000313" key="3">
    <source>
        <dbReference type="Proteomes" id="UP000831768"/>
    </source>
</evidence>
<keyword evidence="1" id="KW-1133">Transmembrane helix</keyword>
<dbReference type="EMBL" id="CP096019">
    <property type="protein sequence ID" value="UPM41763.1"/>
    <property type="molecule type" value="Genomic_DNA"/>
</dbReference>
<reference evidence="2" key="1">
    <citation type="submission" date="2022-04" db="EMBL/GenBank/DDBJ databases">
        <title>Halocatena sp. nov., isolated from a salt lake.</title>
        <authorList>
            <person name="Cui H.-L."/>
        </authorList>
    </citation>
    <scope>NUCLEOTIDE SEQUENCE</scope>
    <source>
        <strain evidence="2">AD-1</strain>
    </source>
</reference>
<proteinExistence type="predicted"/>
<accession>A0A8U0A112</accession>
<keyword evidence="1" id="KW-0472">Membrane</keyword>
<dbReference type="RefSeq" id="WP_247992443.1">
    <property type="nucleotide sequence ID" value="NZ_CP096019.1"/>
</dbReference>
<dbReference type="KEGG" id="haad:MW046_07115"/>
<keyword evidence="3" id="KW-1185">Reference proteome</keyword>
<organism evidence="2 3">
    <name type="scientific">Halocatena salina</name>
    <dbReference type="NCBI Taxonomy" id="2934340"/>
    <lineage>
        <taxon>Archaea</taxon>
        <taxon>Methanobacteriati</taxon>
        <taxon>Methanobacteriota</taxon>
        <taxon>Stenosarchaea group</taxon>
        <taxon>Halobacteria</taxon>
        <taxon>Halobacteriales</taxon>
        <taxon>Natronomonadaceae</taxon>
        <taxon>Halocatena</taxon>
    </lineage>
</organism>
<gene>
    <name evidence="2" type="ORF">MW046_07115</name>
</gene>
<evidence type="ECO:0000256" key="1">
    <source>
        <dbReference type="SAM" id="Phobius"/>
    </source>
</evidence>
<dbReference type="AlphaFoldDB" id="A0A8U0A112"/>
<dbReference type="GeneID" id="71927804"/>
<evidence type="ECO:0000313" key="2">
    <source>
        <dbReference type="EMBL" id="UPM41763.1"/>
    </source>
</evidence>
<protein>
    <submittedName>
        <fullName evidence="2">Uncharacterized protein</fullName>
    </submittedName>
</protein>
<feature type="transmembrane region" description="Helical" evidence="1">
    <location>
        <begin position="161"/>
        <end position="179"/>
    </location>
</feature>
<feature type="transmembrane region" description="Helical" evidence="1">
    <location>
        <begin position="87"/>
        <end position="106"/>
    </location>
</feature>
<name>A0A8U0A112_9EURY</name>
<feature type="transmembrane region" description="Helical" evidence="1">
    <location>
        <begin position="37"/>
        <end position="55"/>
    </location>
</feature>
<sequence>MSSDFRTYTRTGTNRLQRFGEELFAALSYPFLSVGRVLLTAAVAGLTFFVLILFAQSMGVINMVLNNTQLVTVEYFRSIFMINIEQIGTMSIAMNVAYAVLTGIAITNMVAQLRMLQLGSVANLSAVVPGLFAAGCASCGPGLFAIFGLTGAVSFIPFQQTVLRVAGIGLFLLFLGYAGDPRECRID</sequence>
<feature type="transmembrane region" description="Helical" evidence="1">
    <location>
        <begin position="126"/>
        <end position="149"/>
    </location>
</feature>